<proteinExistence type="predicted"/>
<comment type="caution">
    <text evidence="1">The sequence shown here is derived from an EMBL/GenBank/DDBJ whole genome shotgun (WGS) entry which is preliminary data.</text>
</comment>
<dbReference type="OrthoDB" id="294853at2759"/>
<dbReference type="EMBL" id="BSXU01014596">
    <property type="protein sequence ID" value="GME81125.1"/>
    <property type="molecule type" value="Genomic_DNA"/>
</dbReference>
<evidence type="ECO:0000313" key="1">
    <source>
        <dbReference type="EMBL" id="GME81125.1"/>
    </source>
</evidence>
<dbReference type="AlphaFoldDB" id="A0A9W6TBB5"/>
<protein>
    <submittedName>
        <fullName evidence="1">Unnamed protein product</fullName>
    </submittedName>
</protein>
<dbReference type="Proteomes" id="UP001165063">
    <property type="component" value="Unassembled WGS sequence"/>
</dbReference>
<organism evidence="1 2">
    <name type="scientific">Ambrosiozyma monospora</name>
    <name type="common">Yeast</name>
    <name type="synonym">Endomycopsis monosporus</name>
    <dbReference type="NCBI Taxonomy" id="43982"/>
    <lineage>
        <taxon>Eukaryota</taxon>
        <taxon>Fungi</taxon>
        <taxon>Dikarya</taxon>
        <taxon>Ascomycota</taxon>
        <taxon>Saccharomycotina</taxon>
        <taxon>Pichiomycetes</taxon>
        <taxon>Pichiales</taxon>
        <taxon>Pichiaceae</taxon>
        <taxon>Ambrosiozyma</taxon>
    </lineage>
</organism>
<accession>A0A9W6TBB5</accession>
<sequence length="213" mass="24976">MPEKDYLWMESLDILVNLSSRVCEVLLDSSKKQLIKSDVLQQLCPIILEVFKACFIYTADNTPEFEQFDLQRYSKMRDSLVPLLNDPSNEITFNSEKNDMLEEFLTMIWTSSFLYKLNETENRILETSKSPSEVSQRLSDFRFEESYGSTKPIEPLSRLQISKSCLHDLIELSIPVGVLSERSLPYFISRCCFVLNRIRRSAKNLATKWRKRY</sequence>
<keyword evidence="2" id="KW-1185">Reference proteome</keyword>
<evidence type="ECO:0000313" key="2">
    <source>
        <dbReference type="Proteomes" id="UP001165063"/>
    </source>
</evidence>
<name>A0A9W6TBB5_AMBMO</name>
<gene>
    <name evidence="1" type="ORF">Amon01_000995700</name>
</gene>
<reference evidence="1" key="1">
    <citation type="submission" date="2023-04" db="EMBL/GenBank/DDBJ databases">
        <title>Ambrosiozyma monospora NBRC 1965.</title>
        <authorList>
            <person name="Ichikawa N."/>
            <person name="Sato H."/>
            <person name="Tonouchi N."/>
        </authorList>
    </citation>
    <scope>NUCLEOTIDE SEQUENCE</scope>
    <source>
        <strain evidence="1">NBRC 1965</strain>
    </source>
</reference>